<name>A0A3D8QAC9_9HELO</name>
<keyword evidence="1" id="KW-0732">Signal</keyword>
<reference evidence="2 3" key="1">
    <citation type="journal article" date="2018" name="IMA Fungus">
        <title>IMA Genome-F 9: Draft genome sequence of Annulohypoxylon stygium, Aspergillus mulundensis, Berkeleyomyces basicola (syn. Thielaviopsis basicola), Ceratocystis smalleyi, two Cercospora beticola strains, Coleophoma cylindrospora, Fusarium fracticaudum, Phialophora cf. hyalina, and Morchella septimelata.</title>
        <authorList>
            <person name="Wingfield B.D."/>
            <person name="Bills G.F."/>
            <person name="Dong Y."/>
            <person name="Huang W."/>
            <person name="Nel W.J."/>
            <person name="Swalarsk-Parry B.S."/>
            <person name="Vaghefi N."/>
            <person name="Wilken P.M."/>
            <person name="An Z."/>
            <person name="de Beer Z.W."/>
            <person name="De Vos L."/>
            <person name="Chen L."/>
            <person name="Duong T.A."/>
            <person name="Gao Y."/>
            <person name="Hammerbacher A."/>
            <person name="Kikkert J.R."/>
            <person name="Li Y."/>
            <person name="Li H."/>
            <person name="Li K."/>
            <person name="Li Q."/>
            <person name="Liu X."/>
            <person name="Ma X."/>
            <person name="Naidoo K."/>
            <person name="Pethybridge S.J."/>
            <person name="Sun J."/>
            <person name="Steenkamp E.T."/>
            <person name="van der Nest M.A."/>
            <person name="van Wyk S."/>
            <person name="Wingfield M.J."/>
            <person name="Xiong C."/>
            <person name="Yue Q."/>
            <person name="Zhang X."/>
        </authorList>
    </citation>
    <scope>NUCLEOTIDE SEQUENCE [LARGE SCALE GENOMIC DNA]</scope>
    <source>
        <strain evidence="2 3">BP6252</strain>
    </source>
</reference>
<proteinExistence type="predicted"/>
<gene>
    <name evidence="2" type="ORF">BP6252_13225</name>
</gene>
<evidence type="ECO:0000256" key="1">
    <source>
        <dbReference type="SAM" id="SignalP"/>
    </source>
</evidence>
<accession>A0A3D8QAC9</accession>
<dbReference type="OrthoDB" id="3600240at2759"/>
<feature type="signal peptide" evidence="1">
    <location>
        <begin position="1"/>
        <end position="17"/>
    </location>
</feature>
<dbReference type="Proteomes" id="UP000256645">
    <property type="component" value="Unassembled WGS sequence"/>
</dbReference>
<evidence type="ECO:0000313" key="2">
    <source>
        <dbReference type="EMBL" id="RDW58749.1"/>
    </source>
</evidence>
<dbReference type="AlphaFoldDB" id="A0A3D8QAC9"/>
<organism evidence="2 3">
    <name type="scientific">Coleophoma cylindrospora</name>
    <dbReference type="NCBI Taxonomy" id="1849047"/>
    <lineage>
        <taxon>Eukaryota</taxon>
        <taxon>Fungi</taxon>
        <taxon>Dikarya</taxon>
        <taxon>Ascomycota</taxon>
        <taxon>Pezizomycotina</taxon>
        <taxon>Leotiomycetes</taxon>
        <taxon>Helotiales</taxon>
        <taxon>Dermateaceae</taxon>
        <taxon>Coleophoma</taxon>
    </lineage>
</organism>
<feature type="chain" id="PRO_5017621760" evidence="1">
    <location>
        <begin position="18"/>
        <end position="421"/>
    </location>
</feature>
<evidence type="ECO:0000313" key="3">
    <source>
        <dbReference type="Proteomes" id="UP000256645"/>
    </source>
</evidence>
<sequence length="421" mass="44358">MKLFYPVFLASIVAASANECEQLIDATTKGIIFYSRARADCSTYFALYPSTSTVIVTPSASTTTTVIQVQATASSTVTEIITESTTGTVFATSSVTNDGFSRVTVTTVESSTVTSLATTTPTITSTSIVTMTSTSIASTFTSYYPTYGAAVKRDIEVRSTPVACDSIPTYATVCTNCGDYASACGSAGVSATTATVYSTLPVSTVTISSFSTITQTSTIISDIETVLPFTDYETITATATETIRITLPATTITSTTVYSTITASPSTTYVYSTTTTSVSTVETVSVPIPNFIIAMTPVAGGTTLYMQKKSTEAQSILGVTSSSLATVYTINTSNQLIDITTNYITSASMAQANYYLEGITAATLARLSAYFTAIPFAVGSDNSLTYTYSTATAYTLYADQFWYSTPLYNGFPTYTASIVPQ</sequence>
<comment type="caution">
    <text evidence="2">The sequence shown here is derived from an EMBL/GenBank/DDBJ whole genome shotgun (WGS) entry which is preliminary data.</text>
</comment>
<protein>
    <submittedName>
        <fullName evidence="2">Uncharacterized protein</fullName>
    </submittedName>
</protein>
<keyword evidence="3" id="KW-1185">Reference proteome</keyword>
<dbReference type="EMBL" id="PDLM01000017">
    <property type="protein sequence ID" value="RDW58749.1"/>
    <property type="molecule type" value="Genomic_DNA"/>
</dbReference>